<dbReference type="InterPro" id="IPR005839">
    <property type="entry name" value="Methylthiotransferase"/>
</dbReference>
<dbReference type="SMART" id="SM00729">
    <property type="entry name" value="Elp3"/>
    <property type="match status" value="1"/>
</dbReference>
<feature type="binding site" evidence="8">
    <location>
        <position position="80"/>
    </location>
    <ligand>
        <name>[4Fe-4S] cluster</name>
        <dbReference type="ChEBI" id="CHEBI:49883"/>
        <label>1</label>
    </ligand>
</feature>
<protein>
    <recommendedName>
        <fullName evidence="8">Ribosomal protein uS12 methylthiotransferase RimO</fullName>
        <shortName evidence="8">uS12 MTTase</shortName>
        <shortName evidence="8">uS12 methylthiotransferase</shortName>
        <ecNumber evidence="8">2.8.4.4</ecNumber>
    </recommendedName>
    <alternativeName>
        <fullName evidence="8">Ribosomal protein uS12 (aspartate-C(3))-methylthiotransferase</fullName>
    </alternativeName>
    <alternativeName>
        <fullName evidence="8">Ribosome maturation factor RimO</fullName>
    </alternativeName>
</protein>
<evidence type="ECO:0000256" key="2">
    <source>
        <dbReference type="ARBA" id="ARBA00022490"/>
    </source>
</evidence>
<evidence type="ECO:0000256" key="1">
    <source>
        <dbReference type="ARBA" id="ARBA00022485"/>
    </source>
</evidence>
<dbReference type="PROSITE" id="PS51918">
    <property type="entry name" value="RADICAL_SAM"/>
    <property type="match status" value="1"/>
</dbReference>
<comment type="catalytic activity">
    <reaction evidence="8">
        <text>L-aspartate(89)-[ribosomal protein uS12]-hydrogen + (sulfur carrier)-SH + AH2 + 2 S-adenosyl-L-methionine = 3-methylsulfanyl-L-aspartate(89)-[ribosomal protein uS12]-hydrogen + (sulfur carrier)-H + 5'-deoxyadenosine + L-methionine + A + S-adenosyl-L-homocysteine + 2 H(+)</text>
        <dbReference type="Rhea" id="RHEA:37087"/>
        <dbReference type="Rhea" id="RHEA-COMP:10460"/>
        <dbReference type="Rhea" id="RHEA-COMP:10461"/>
        <dbReference type="Rhea" id="RHEA-COMP:14737"/>
        <dbReference type="Rhea" id="RHEA-COMP:14739"/>
        <dbReference type="ChEBI" id="CHEBI:13193"/>
        <dbReference type="ChEBI" id="CHEBI:15378"/>
        <dbReference type="ChEBI" id="CHEBI:17319"/>
        <dbReference type="ChEBI" id="CHEBI:17499"/>
        <dbReference type="ChEBI" id="CHEBI:29917"/>
        <dbReference type="ChEBI" id="CHEBI:29961"/>
        <dbReference type="ChEBI" id="CHEBI:57844"/>
        <dbReference type="ChEBI" id="CHEBI:57856"/>
        <dbReference type="ChEBI" id="CHEBI:59789"/>
        <dbReference type="ChEBI" id="CHEBI:64428"/>
        <dbReference type="ChEBI" id="CHEBI:73599"/>
        <dbReference type="EC" id="2.8.4.4"/>
    </reaction>
</comment>
<evidence type="ECO:0000256" key="7">
    <source>
        <dbReference type="ARBA" id="ARBA00023014"/>
    </source>
</evidence>
<feature type="domain" description="Radical SAM core" evidence="11">
    <location>
        <begin position="115"/>
        <end position="338"/>
    </location>
</feature>
<dbReference type="FunFam" id="3.80.30.20:FF:000001">
    <property type="entry name" value="tRNA-2-methylthio-N(6)-dimethylallyladenosine synthase 2"/>
    <property type="match status" value="1"/>
</dbReference>
<dbReference type="Pfam" id="PF04055">
    <property type="entry name" value="Radical_SAM"/>
    <property type="match status" value="1"/>
</dbReference>
<comment type="function">
    <text evidence="8">Catalyzes the methylthiolation of an aspartic acid residue of ribosomal protein uS12.</text>
</comment>
<dbReference type="GO" id="GO:0103039">
    <property type="term" value="F:protein methylthiotransferase activity"/>
    <property type="evidence" value="ECO:0007669"/>
    <property type="project" value="UniProtKB-EC"/>
</dbReference>
<dbReference type="PROSITE" id="PS01278">
    <property type="entry name" value="MTTASE_RADICAL"/>
    <property type="match status" value="1"/>
</dbReference>
<dbReference type="PROSITE" id="PS50926">
    <property type="entry name" value="TRAM"/>
    <property type="match status" value="1"/>
</dbReference>
<comment type="caution">
    <text evidence="12">The sequence shown here is derived from an EMBL/GenBank/DDBJ whole genome shotgun (WGS) entry which is preliminary data.</text>
</comment>
<dbReference type="SFLD" id="SFLDG01061">
    <property type="entry name" value="methylthiotransferase"/>
    <property type="match status" value="1"/>
</dbReference>
<dbReference type="GO" id="GO:0051539">
    <property type="term" value="F:4 iron, 4 sulfur cluster binding"/>
    <property type="evidence" value="ECO:0007669"/>
    <property type="project" value="UniProtKB-UniRule"/>
</dbReference>
<dbReference type="Gene3D" id="2.40.50.140">
    <property type="entry name" value="Nucleic acid-binding proteins"/>
    <property type="match status" value="1"/>
</dbReference>
<proteinExistence type="inferred from homology"/>
<dbReference type="InterPro" id="IPR012340">
    <property type="entry name" value="NA-bd_OB-fold"/>
</dbReference>
<evidence type="ECO:0000256" key="5">
    <source>
        <dbReference type="ARBA" id="ARBA00022723"/>
    </source>
</evidence>
<evidence type="ECO:0000259" key="9">
    <source>
        <dbReference type="PROSITE" id="PS50926"/>
    </source>
</evidence>
<keyword evidence="6 8" id="KW-0408">Iron</keyword>
<feature type="binding site" evidence="8">
    <location>
        <position position="136"/>
    </location>
    <ligand>
        <name>[4Fe-4S] cluster</name>
        <dbReference type="ChEBI" id="CHEBI:49883"/>
        <label>2</label>
        <note>4Fe-4S-S-AdoMet</note>
    </ligand>
</feature>
<comment type="cofactor">
    <cofactor evidence="8">
        <name>[4Fe-4S] cluster</name>
        <dbReference type="ChEBI" id="CHEBI:49883"/>
    </cofactor>
    <text evidence="8">Binds 2 [4Fe-4S] clusters. One cluster is coordinated with 3 cysteines and an exchangeable S-adenosyl-L-methionine.</text>
</comment>
<dbReference type="Gene3D" id="3.80.30.20">
    <property type="entry name" value="tm_1862 like domain"/>
    <property type="match status" value="1"/>
</dbReference>
<feature type="domain" description="TRAM" evidence="9">
    <location>
        <begin position="341"/>
        <end position="406"/>
    </location>
</feature>
<evidence type="ECO:0000259" key="11">
    <source>
        <dbReference type="PROSITE" id="PS51918"/>
    </source>
</evidence>
<dbReference type="SFLD" id="SFLDG01082">
    <property type="entry name" value="B12-binding_domain_containing"/>
    <property type="match status" value="1"/>
</dbReference>
<dbReference type="GO" id="GO:0005829">
    <property type="term" value="C:cytosol"/>
    <property type="evidence" value="ECO:0007669"/>
    <property type="project" value="TreeGrafter"/>
</dbReference>
<dbReference type="InterPro" id="IPR007197">
    <property type="entry name" value="rSAM"/>
</dbReference>
<evidence type="ECO:0000256" key="4">
    <source>
        <dbReference type="ARBA" id="ARBA00022691"/>
    </source>
</evidence>
<evidence type="ECO:0000313" key="13">
    <source>
        <dbReference type="Proteomes" id="UP000178602"/>
    </source>
</evidence>
<feature type="binding site" evidence="8">
    <location>
        <position position="133"/>
    </location>
    <ligand>
        <name>[4Fe-4S] cluster</name>
        <dbReference type="ChEBI" id="CHEBI:49883"/>
        <label>2</label>
        <note>4Fe-4S-S-AdoMet</note>
    </ligand>
</feature>
<dbReference type="EC" id="2.8.4.4" evidence="8"/>
<feature type="domain" description="MTTase N-terminal" evidence="10">
    <location>
        <begin position="1"/>
        <end position="124"/>
    </location>
</feature>
<feature type="binding site" evidence="8">
    <location>
        <position position="46"/>
    </location>
    <ligand>
        <name>[4Fe-4S] cluster</name>
        <dbReference type="ChEBI" id="CHEBI:49883"/>
        <label>1</label>
    </ligand>
</feature>
<keyword evidence="1 8" id="KW-0004">4Fe-4S</keyword>
<gene>
    <name evidence="8" type="primary">rimO</name>
    <name evidence="12" type="ORF">A3K49_06025</name>
</gene>
<dbReference type="NCBIfam" id="TIGR00089">
    <property type="entry name" value="MiaB/RimO family radical SAM methylthiotransferase"/>
    <property type="match status" value="1"/>
</dbReference>
<organism evidence="12 13">
    <name type="scientific">candidate division WOR-1 bacterium RIFOXYC12_FULL_54_18</name>
    <dbReference type="NCBI Taxonomy" id="1802584"/>
    <lineage>
        <taxon>Bacteria</taxon>
        <taxon>Bacillati</taxon>
        <taxon>Saganbacteria</taxon>
    </lineage>
</organism>
<feature type="binding site" evidence="8">
    <location>
        <position position="129"/>
    </location>
    <ligand>
        <name>[4Fe-4S] cluster</name>
        <dbReference type="ChEBI" id="CHEBI:49883"/>
        <label>2</label>
        <note>4Fe-4S-S-AdoMet</note>
    </ligand>
</feature>
<name>A0A1F4T7I4_UNCSA</name>
<keyword evidence="7 8" id="KW-0411">Iron-sulfur</keyword>
<comment type="subcellular location">
    <subcellularLocation>
        <location evidence="8">Cytoplasm</location>
    </subcellularLocation>
</comment>
<feature type="binding site" evidence="8">
    <location>
        <position position="10"/>
    </location>
    <ligand>
        <name>[4Fe-4S] cluster</name>
        <dbReference type="ChEBI" id="CHEBI:49883"/>
        <label>1</label>
    </ligand>
</feature>
<dbReference type="SUPFAM" id="SSF102114">
    <property type="entry name" value="Radical SAM enzymes"/>
    <property type="match status" value="1"/>
</dbReference>
<dbReference type="CDD" id="cd01335">
    <property type="entry name" value="Radical_SAM"/>
    <property type="match status" value="1"/>
</dbReference>
<evidence type="ECO:0000259" key="10">
    <source>
        <dbReference type="PROSITE" id="PS51449"/>
    </source>
</evidence>
<dbReference type="PROSITE" id="PS51449">
    <property type="entry name" value="MTTASE_N"/>
    <property type="match status" value="1"/>
</dbReference>
<dbReference type="SFLD" id="SFLDS00029">
    <property type="entry name" value="Radical_SAM"/>
    <property type="match status" value="1"/>
</dbReference>
<sequence>MKYHFVSLGCPKNLADTEVMMGSVAGGGNEITTDPAKAEVIVVNTCAFLKPAREEAQKVLREMAAWKKKGDCRKLYIAGCLPQWLRKVGKAILPAIDGEIESIGLFSCATPRLKATPKWYAYVKIAEGCDNRCSYCLIPTLRGKLRVRPEKDILEEVAALAKRGTKEIIFVAQDTTAHPAFPSILKKAARIKGVRWLRVMYTHPSHITDELIDVVAGEKKIVKYLDMPVQHTSAAVLKKMNRRYDRSDLEFLVAKLRRKIPGLVLRTSLIVGFPGETKADFNELLDLIRAARFDKLGVFGYCREAGTPAAKLPGQVPAWIKEERRETAMRAQRLVSLEHNRSLVGQKIEVLVEGKKGKLHVGRTYRDAPEIDGVFYLSSKKNIPPGTMVKALVTKAAAYDLFGKIN</sequence>
<dbReference type="AlphaFoldDB" id="A0A1F4T7I4"/>
<evidence type="ECO:0000256" key="8">
    <source>
        <dbReference type="HAMAP-Rule" id="MF_01865"/>
    </source>
</evidence>
<dbReference type="InterPro" id="IPR013848">
    <property type="entry name" value="Methylthiotransferase_N"/>
</dbReference>
<accession>A0A1F4T7I4</accession>
<evidence type="ECO:0000256" key="3">
    <source>
        <dbReference type="ARBA" id="ARBA00022679"/>
    </source>
</evidence>
<dbReference type="GO" id="GO:0046872">
    <property type="term" value="F:metal ion binding"/>
    <property type="evidence" value="ECO:0007669"/>
    <property type="project" value="UniProtKB-KW"/>
</dbReference>
<dbReference type="Pfam" id="PF18693">
    <property type="entry name" value="TRAM_2"/>
    <property type="match status" value="1"/>
</dbReference>
<dbReference type="Gene3D" id="3.40.50.12160">
    <property type="entry name" value="Methylthiotransferase, N-terminal domain"/>
    <property type="match status" value="1"/>
</dbReference>
<dbReference type="GO" id="GO:0035600">
    <property type="term" value="P:tRNA methylthiolation"/>
    <property type="evidence" value="ECO:0007669"/>
    <property type="project" value="UniProtKB-ARBA"/>
</dbReference>
<dbReference type="HAMAP" id="MF_01865">
    <property type="entry name" value="MTTase_RimO"/>
    <property type="match status" value="1"/>
</dbReference>
<dbReference type="GO" id="GO:0035599">
    <property type="term" value="F:aspartic acid methylthiotransferase activity"/>
    <property type="evidence" value="ECO:0007669"/>
    <property type="project" value="TreeGrafter"/>
</dbReference>
<dbReference type="Pfam" id="PF00919">
    <property type="entry name" value="UPF0004"/>
    <property type="match status" value="1"/>
</dbReference>
<dbReference type="InterPro" id="IPR038135">
    <property type="entry name" value="Methylthiotransferase_N_sf"/>
</dbReference>
<dbReference type="PANTHER" id="PTHR43837:SF1">
    <property type="entry name" value="RIBOSOMAL PROTEIN US12 METHYLTHIOTRANSFERASE RIMO"/>
    <property type="match status" value="1"/>
</dbReference>
<dbReference type="InterPro" id="IPR002792">
    <property type="entry name" value="TRAM_dom"/>
</dbReference>
<reference evidence="12 13" key="1">
    <citation type="journal article" date="2016" name="Nat. Commun.">
        <title>Thousands of microbial genomes shed light on interconnected biogeochemical processes in an aquifer system.</title>
        <authorList>
            <person name="Anantharaman K."/>
            <person name="Brown C.T."/>
            <person name="Hug L.A."/>
            <person name="Sharon I."/>
            <person name="Castelle C.J."/>
            <person name="Probst A.J."/>
            <person name="Thomas B.C."/>
            <person name="Singh A."/>
            <person name="Wilkins M.J."/>
            <person name="Karaoz U."/>
            <person name="Brodie E.L."/>
            <person name="Williams K.H."/>
            <person name="Hubbard S.S."/>
            <person name="Banfield J.F."/>
        </authorList>
    </citation>
    <scope>NUCLEOTIDE SEQUENCE [LARGE SCALE GENOMIC DNA]</scope>
</reference>
<keyword evidence="2 8" id="KW-0963">Cytoplasm</keyword>
<dbReference type="InterPro" id="IPR058240">
    <property type="entry name" value="rSAM_sf"/>
</dbReference>
<dbReference type="InterPro" id="IPR020612">
    <property type="entry name" value="Methylthiotransferase_CS"/>
</dbReference>
<dbReference type="InterPro" id="IPR006638">
    <property type="entry name" value="Elp3/MiaA/NifB-like_rSAM"/>
</dbReference>
<evidence type="ECO:0000313" key="12">
    <source>
        <dbReference type="EMBL" id="OGC28507.1"/>
    </source>
</evidence>
<keyword evidence="4 8" id="KW-0949">S-adenosyl-L-methionine</keyword>
<evidence type="ECO:0000256" key="6">
    <source>
        <dbReference type="ARBA" id="ARBA00023004"/>
    </source>
</evidence>
<keyword evidence="3 8" id="KW-0808">Transferase</keyword>
<dbReference type="Proteomes" id="UP000178602">
    <property type="component" value="Unassembled WGS sequence"/>
</dbReference>
<keyword evidence="5 8" id="KW-0479">Metal-binding</keyword>
<dbReference type="PANTHER" id="PTHR43837">
    <property type="entry name" value="RIBOSOMAL PROTEIN S12 METHYLTHIOTRANSFERASE RIMO"/>
    <property type="match status" value="1"/>
</dbReference>
<comment type="similarity">
    <text evidence="8">Belongs to the methylthiotransferase family. RimO subfamily.</text>
</comment>
<dbReference type="EMBL" id="MEUG01000001">
    <property type="protein sequence ID" value="OGC28507.1"/>
    <property type="molecule type" value="Genomic_DNA"/>
</dbReference>
<dbReference type="InterPro" id="IPR005840">
    <property type="entry name" value="Ribosomal_uS12_MeSTrfase_RimO"/>
</dbReference>
<dbReference type="InterPro" id="IPR023404">
    <property type="entry name" value="rSAM_horseshoe"/>
</dbReference>